<evidence type="ECO:0000256" key="3">
    <source>
        <dbReference type="ARBA" id="ARBA00022475"/>
    </source>
</evidence>
<feature type="transmembrane region" description="Helical" evidence="9">
    <location>
        <begin position="406"/>
        <end position="427"/>
    </location>
</feature>
<dbReference type="AlphaFoldDB" id="A0A6A6J0I5"/>
<keyword evidence="6 9" id="KW-0472">Membrane</keyword>
<feature type="compositionally biased region" description="Polar residues" evidence="8">
    <location>
        <begin position="524"/>
        <end position="537"/>
    </location>
</feature>
<feature type="transmembrane region" description="Helical" evidence="9">
    <location>
        <begin position="339"/>
        <end position="360"/>
    </location>
</feature>
<evidence type="ECO:0000256" key="7">
    <source>
        <dbReference type="ARBA" id="ARBA00038459"/>
    </source>
</evidence>
<name>A0A6A6J0I5_9PLEO</name>
<evidence type="ECO:0000256" key="9">
    <source>
        <dbReference type="SAM" id="Phobius"/>
    </source>
</evidence>
<evidence type="ECO:0000313" key="12">
    <source>
        <dbReference type="Proteomes" id="UP000800094"/>
    </source>
</evidence>
<feature type="compositionally biased region" description="Basic residues" evidence="8">
    <location>
        <begin position="579"/>
        <end position="590"/>
    </location>
</feature>
<dbReference type="PANTHER" id="PTHR23502:SF186">
    <property type="entry name" value="MAJOR FACILITATOR SUPERFAMILY (MFS) PROFILE DOMAIN-CONTAINING PROTEIN"/>
    <property type="match status" value="1"/>
</dbReference>
<feature type="transmembrane region" description="Helical" evidence="9">
    <location>
        <begin position="67"/>
        <end position="92"/>
    </location>
</feature>
<dbReference type="EMBL" id="ML987189">
    <property type="protein sequence ID" value="KAF2255662.1"/>
    <property type="molecule type" value="Genomic_DNA"/>
</dbReference>
<dbReference type="GeneID" id="54576458"/>
<keyword evidence="12" id="KW-1185">Reference proteome</keyword>
<dbReference type="RefSeq" id="XP_033690666.1">
    <property type="nucleotide sequence ID" value="XM_033823128.1"/>
</dbReference>
<dbReference type="GO" id="GO:0005886">
    <property type="term" value="C:plasma membrane"/>
    <property type="evidence" value="ECO:0007669"/>
    <property type="project" value="UniProtKB-SubCell"/>
</dbReference>
<comment type="subcellular location">
    <subcellularLocation>
        <location evidence="1">Cell membrane</location>
        <topology evidence="1">Multi-pass membrane protein</topology>
    </subcellularLocation>
</comment>
<keyword evidence="3" id="KW-1003">Cell membrane</keyword>
<dbReference type="OrthoDB" id="446368at2759"/>
<feature type="transmembrane region" description="Helical" evidence="9">
    <location>
        <begin position="381"/>
        <end position="400"/>
    </location>
</feature>
<evidence type="ECO:0000256" key="1">
    <source>
        <dbReference type="ARBA" id="ARBA00004651"/>
    </source>
</evidence>
<dbReference type="FunFam" id="1.20.1250.20:FF:000266">
    <property type="entry name" value="MFS multidrug transporter, putative"/>
    <property type="match status" value="1"/>
</dbReference>
<dbReference type="Proteomes" id="UP000800094">
    <property type="component" value="Unassembled WGS sequence"/>
</dbReference>
<dbReference type="InterPro" id="IPR020846">
    <property type="entry name" value="MFS_dom"/>
</dbReference>
<dbReference type="InterPro" id="IPR036259">
    <property type="entry name" value="MFS_trans_sf"/>
</dbReference>
<feature type="transmembrane region" description="Helical" evidence="9">
    <location>
        <begin position="164"/>
        <end position="185"/>
    </location>
</feature>
<feature type="transmembrane region" description="Helical" evidence="9">
    <location>
        <begin position="192"/>
        <end position="215"/>
    </location>
</feature>
<gene>
    <name evidence="11" type="ORF">BU26DRAFT_415671</name>
</gene>
<dbReference type="CDD" id="cd17323">
    <property type="entry name" value="MFS_Tpo1_MDR_like"/>
    <property type="match status" value="1"/>
</dbReference>
<feature type="region of interest" description="Disordered" evidence="8">
    <location>
        <begin position="524"/>
        <end position="596"/>
    </location>
</feature>
<feature type="domain" description="Major facilitator superfamily (MFS) profile" evidence="10">
    <location>
        <begin position="69"/>
        <end position="503"/>
    </location>
</feature>
<evidence type="ECO:0000256" key="5">
    <source>
        <dbReference type="ARBA" id="ARBA00022989"/>
    </source>
</evidence>
<reference evidence="11" key="1">
    <citation type="journal article" date="2020" name="Stud. Mycol.">
        <title>101 Dothideomycetes genomes: a test case for predicting lifestyles and emergence of pathogens.</title>
        <authorList>
            <person name="Haridas S."/>
            <person name="Albert R."/>
            <person name="Binder M."/>
            <person name="Bloem J."/>
            <person name="Labutti K."/>
            <person name="Salamov A."/>
            <person name="Andreopoulos B."/>
            <person name="Baker S."/>
            <person name="Barry K."/>
            <person name="Bills G."/>
            <person name="Bluhm B."/>
            <person name="Cannon C."/>
            <person name="Castanera R."/>
            <person name="Culley D."/>
            <person name="Daum C."/>
            <person name="Ezra D."/>
            <person name="Gonzalez J."/>
            <person name="Henrissat B."/>
            <person name="Kuo A."/>
            <person name="Liang C."/>
            <person name="Lipzen A."/>
            <person name="Lutzoni F."/>
            <person name="Magnuson J."/>
            <person name="Mondo S."/>
            <person name="Nolan M."/>
            <person name="Ohm R."/>
            <person name="Pangilinan J."/>
            <person name="Park H.-J."/>
            <person name="Ramirez L."/>
            <person name="Alfaro M."/>
            <person name="Sun H."/>
            <person name="Tritt A."/>
            <person name="Yoshinaga Y."/>
            <person name="Zwiers L.-H."/>
            <person name="Turgeon B."/>
            <person name="Goodwin S."/>
            <person name="Spatafora J."/>
            <person name="Crous P."/>
            <person name="Grigoriev I."/>
        </authorList>
    </citation>
    <scope>NUCLEOTIDE SEQUENCE</scope>
    <source>
        <strain evidence="11">CBS 122368</strain>
    </source>
</reference>
<dbReference type="SUPFAM" id="SSF103473">
    <property type="entry name" value="MFS general substrate transporter"/>
    <property type="match status" value="1"/>
</dbReference>
<feature type="transmembrane region" description="Helical" evidence="9">
    <location>
        <begin position="474"/>
        <end position="494"/>
    </location>
</feature>
<feature type="compositionally biased region" description="Low complexity" evidence="8">
    <location>
        <begin position="619"/>
        <end position="632"/>
    </location>
</feature>
<dbReference type="Gene3D" id="1.20.1250.20">
    <property type="entry name" value="MFS general substrate transporter like domains"/>
    <property type="match status" value="1"/>
</dbReference>
<evidence type="ECO:0000313" key="11">
    <source>
        <dbReference type="EMBL" id="KAF2255662.1"/>
    </source>
</evidence>
<evidence type="ECO:0000256" key="6">
    <source>
        <dbReference type="ARBA" id="ARBA00023136"/>
    </source>
</evidence>
<keyword evidence="4 9" id="KW-0812">Transmembrane</keyword>
<dbReference type="InterPro" id="IPR011701">
    <property type="entry name" value="MFS"/>
</dbReference>
<keyword evidence="5 9" id="KW-1133">Transmembrane helix</keyword>
<feature type="transmembrane region" description="Helical" evidence="9">
    <location>
        <begin position="104"/>
        <end position="122"/>
    </location>
</feature>
<organism evidence="11 12">
    <name type="scientific">Trematosphaeria pertusa</name>
    <dbReference type="NCBI Taxonomy" id="390896"/>
    <lineage>
        <taxon>Eukaryota</taxon>
        <taxon>Fungi</taxon>
        <taxon>Dikarya</taxon>
        <taxon>Ascomycota</taxon>
        <taxon>Pezizomycotina</taxon>
        <taxon>Dothideomycetes</taxon>
        <taxon>Pleosporomycetidae</taxon>
        <taxon>Pleosporales</taxon>
        <taxon>Massarineae</taxon>
        <taxon>Trematosphaeriaceae</taxon>
        <taxon>Trematosphaeria</taxon>
    </lineage>
</organism>
<sequence>MEKQDRDIESGRQGIPHWKLILEQGVVTDEIANWKYDGSGTEDDPYVVEWIENDPRNPMRWSKTKKWAGCFSMAFATLTVSFCSSAFSGGIQQVMLLFDVSQEVVTLGISLFVLGFALGPLLWAPFSELYGRQVVFFGTFLAFVAFNAGAAGSQNIQTLLILRFFGGAFGSSPLTNAGGVVADLFAAKERGLAMAIFSVAPFMGPVLGPIVGGFLGMTEGWRWVEGLMAIFSGVVFFAAVLIVPETYPPVLLRKRAETLSKMTGKVYMSRADIDQGKVSLGEAFSTGLKRPWVLLFREPIVFLLSLYMAIIYGTLYMLFGAYPIVYRFGRGWNEGISGLPFVGVAIGMAGAVTYTIFYDNKRYLKCVKNAPGGFAAPEDRLPPAIVGGIVLPIGLFWFAWTNYPSLPWPASVAAGIPFGFGMVLIFLSVMNYLIDAYTIFAASVLAGNGIIRSVFGAAFPLFTTQMYNGLGIHWASSIPAFLALACLPFPFLFYKYGAAIRKKCKYAAQADAFMQKIRGQMVQQAQDSTDSSRSASLQAEEDEEQEAADYSYKAEEEARFEEMKTGKEAEDDGLEKVRTARSTRSRRSVRTARTAEGYYDNPYEIDRIHTRESFRPTRSRANSRASSKSKGW</sequence>
<evidence type="ECO:0000256" key="4">
    <source>
        <dbReference type="ARBA" id="ARBA00022692"/>
    </source>
</evidence>
<feature type="transmembrane region" description="Helical" evidence="9">
    <location>
        <begin position="134"/>
        <end position="152"/>
    </location>
</feature>
<evidence type="ECO:0000259" key="10">
    <source>
        <dbReference type="PROSITE" id="PS50850"/>
    </source>
</evidence>
<protein>
    <submittedName>
        <fullName evidence="11">MFS general substrate transporter</fullName>
    </submittedName>
</protein>
<feature type="region of interest" description="Disordered" evidence="8">
    <location>
        <begin position="609"/>
        <end position="632"/>
    </location>
</feature>
<evidence type="ECO:0000256" key="2">
    <source>
        <dbReference type="ARBA" id="ARBA00022448"/>
    </source>
</evidence>
<evidence type="ECO:0000256" key="8">
    <source>
        <dbReference type="SAM" id="MobiDB-lite"/>
    </source>
</evidence>
<dbReference type="GO" id="GO:0022857">
    <property type="term" value="F:transmembrane transporter activity"/>
    <property type="evidence" value="ECO:0007669"/>
    <property type="project" value="InterPro"/>
</dbReference>
<accession>A0A6A6J0I5</accession>
<feature type="compositionally biased region" description="Basic and acidic residues" evidence="8">
    <location>
        <begin position="552"/>
        <end position="578"/>
    </location>
</feature>
<dbReference type="PROSITE" id="PS50850">
    <property type="entry name" value="MFS"/>
    <property type="match status" value="1"/>
</dbReference>
<dbReference type="Pfam" id="PF07690">
    <property type="entry name" value="MFS_1"/>
    <property type="match status" value="1"/>
</dbReference>
<comment type="similarity">
    <text evidence="7">Belongs to the major facilitator superfamily. DHA1 family. Polyamines/proton antiporter (TC 2.A.1.2.16) subfamily.</text>
</comment>
<feature type="transmembrane region" description="Helical" evidence="9">
    <location>
        <begin position="300"/>
        <end position="319"/>
    </location>
</feature>
<dbReference type="PANTHER" id="PTHR23502">
    <property type="entry name" value="MAJOR FACILITATOR SUPERFAMILY"/>
    <property type="match status" value="1"/>
</dbReference>
<feature type="transmembrane region" description="Helical" evidence="9">
    <location>
        <begin position="439"/>
        <end position="462"/>
    </location>
</feature>
<keyword evidence="2" id="KW-0813">Transport</keyword>
<proteinExistence type="inferred from homology"/>
<feature type="transmembrane region" description="Helical" evidence="9">
    <location>
        <begin position="227"/>
        <end position="247"/>
    </location>
</feature>